<dbReference type="EMBL" id="CP009288">
    <property type="protein sequence ID" value="AIQ11887.1"/>
    <property type="molecule type" value="Genomic_DNA"/>
</dbReference>
<dbReference type="RefSeq" id="WP_042205766.1">
    <property type="nucleotide sequence ID" value="NZ_CP009288.1"/>
</dbReference>
<dbReference type="GO" id="GO:0042956">
    <property type="term" value="P:maltodextrin transmembrane transport"/>
    <property type="evidence" value="ECO:0007669"/>
    <property type="project" value="TreeGrafter"/>
</dbReference>
<keyword evidence="10" id="KW-1185">Reference proteome</keyword>
<dbReference type="AlphaFoldDB" id="A0A089HLF1"/>
<dbReference type="Gene3D" id="1.10.3720.10">
    <property type="entry name" value="MetI-like"/>
    <property type="match status" value="1"/>
</dbReference>
<evidence type="ECO:0000259" key="8">
    <source>
        <dbReference type="PROSITE" id="PS50928"/>
    </source>
</evidence>
<accession>A0A089HLF1</accession>
<dbReference type="InterPro" id="IPR050901">
    <property type="entry name" value="BP-dep_ABC_trans_perm"/>
</dbReference>
<feature type="transmembrane region" description="Helical" evidence="7">
    <location>
        <begin position="242"/>
        <end position="262"/>
    </location>
</feature>
<keyword evidence="5 7" id="KW-1133">Transmembrane helix</keyword>
<dbReference type="eggNOG" id="COG3833">
    <property type="taxonomic scope" value="Bacteria"/>
</dbReference>
<dbReference type="InterPro" id="IPR035906">
    <property type="entry name" value="MetI-like_sf"/>
</dbReference>
<evidence type="ECO:0000256" key="3">
    <source>
        <dbReference type="ARBA" id="ARBA00022475"/>
    </source>
</evidence>
<dbReference type="PROSITE" id="PS50928">
    <property type="entry name" value="ABC_TM1"/>
    <property type="match status" value="1"/>
</dbReference>
<keyword evidence="3" id="KW-1003">Cell membrane</keyword>
<protein>
    <submittedName>
        <fullName evidence="9">Arabinogalactan ABC transporter permease</fullName>
    </submittedName>
</protein>
<comment type="subcellular location">
    <subcellularLocation>
        <location evidence="1 7">Cell membrane</location>
        <topology evidence="1 7">Multi-pass membrane protein</topology>
    </subcellularLocation>
</comment>
<evidence type="ECO:0000256" key="7">
    <source>
        <dbReference type="RuleBase" id="RU363032"/>
    </source>
</evidence>
<reference evidence="9 10" key="1">
    <citation type="submission" date="2014-08" db="EMBL/GenBank/DDBJ databases">
        <title>Comparative genomics of the Paenibacillus odorifer group.</title>
        <authorList>
            <person name="den Bakker H.C."/>
            <person name="Tsai Y.-C."/>
            <person name="Martin N."/>
            <person name="Korlach J."/>
            <person name="Wiedmann M."/>
        </authorList>
    </citation>
    <scope>NUCLEOTIDE SEQUENCE [LARGE SCALE GENOMIC DNA]</scope>
    <source>
        <strain evidence="9 10">DSM 1735</strain>
    </source>
</reference>
<feature type="transmembrane region" description="Helical" evidence="7">
    <location>
        <begin position="137"/>
        <end position="158"/>
    </location>
</feature>
<dbReference type="GO" id="GO:0005886">
    <property type="term" value="C:plasma membrane"/>
    <property type="evidence" value="ECO:0007669"/>
    <property type="project" value="UniProtKB-SubCell"/>
</dbReference>
<dbReference type="Pfam" id="PF00528">
    <property type="entry name" value="BPD_transp_1"/>
    <property type="match status" value="1"/>
</dbReference>
<keyword evidence="6 7" id="KW-0472">Membrane</keyword>
<evidence type="ECO:0000256" key="4">
    <source>
        <dbReference type="ARBA" id="ARBA00022692"/>
    </source>
</evidence>
<dbReference type="OrthoDB" id="9794684at2"/>
<keyword evidence="4 7" id="KW-0812">Transmembrane</keyword>
<proteinExistence type="inferred from homology"/>
<organism evidence="9 10">
    <name type="scientific">Paenibacillus durus</name>
    <name type="common">Paenibacillus azotofixans</name>
    <dbReference type="NCBI Taxonomy" id="44251"/>
    <lineage>
        <taxon>Bacteria</taxon>
        <taxon>Bacillati</taxon>
        <taxon>Bacillota</taxon>
        <taxon>Bacilli</taxon>
        <taxon>Bacillales</taxon>
        <taxon>Paenibacillaceae</taxon>
        <taxon>Paenibacillus</taxon>
    </lineage>
</organism>
<dbReference type="InterPro" id="IPR000515">
    <property type="entry name" value="MetI-like"/>
</dbReference>
<name>A0A089HLF1_PAEDU</name>
<dbReference type="GO" id="GO:0015423">
    <property type="term" value="F:ABC-type maltose transporter activity"/>
    <property type="evidence" value="ECO:0007669"/>
    <property type="project" value="TreeGrafter"/>
</dbReference>
<dbReference type="CDD" id="cd06261">
    <property type="entry name" value="TM_PBP2"/>
    <property type="match status" value="1"/>
</dbReference>
<feature type="domain" description="ABC transmembrane type-1" evidence="8">
    <location>
        <begin position="72"/>
        <end position="263"/>
    </location>
</feature>
<sequence>MDGVKPKKIVSITSVYTFLIIVGIISIYPAIWVILSSLRLGGSLFSETLVPRQVTFIHYKELFAKYDFGLWYLNSLKISVISTIFMTILILLTGYIFSTFRFGGRKTLMSTLLVLGLFPSFMSMIAVYILLNMMNLLDTHLAVIIVYVAGSPVFFLFAKSYFDTIPKGLVEAARIDGANHLGVFFRIVAPLSTPMVVYMALLSFTGTFTDFIFARLVLSSTETKTLAVGLYDMITTNFSNDFTVFAAGCVLIAIPITLLFIIMQRFLVDGLTAGGEKG</sequence>
<evidence type="ECO:0000256" key="2">
    <source>
        <dbReference type="ARBA" id="ARBA00022448"/>
    </source>
</evidence>
<dbReference type="KEGG" id="pdu:PDUR_08035"/>
<dbReference type="PANTHER" id="PTHR32243">
    <property type="entry name" value="MALTOSE TRANSPORT SYSTEM PERMEASE-RELATED"/>
    <property type="match status" value="1"/>
</dbReference>
<feature type="transmembrane region" description="Helical" evidence="7">
    <location>
        <begin position="12"/>
        <end position="35"/>
    </location>
</feature>
<feature type="transmembrane region" description="Helical" evidence="7">
    <location>
        <begin position="112"/>
        <end position="131"/>
    </location>
</feature>
<evidence type="ECO:0000256" key="1">
    <source>
        <dbReference type="ARBA" id="ARBA00004651"/>
    </source>
</evidence>
<dbReference type="STRING" id="44251.PDUR_08035"/>
<feature type="transmembrane region" description="Helical" evidence="7">
    <location>
        <begin position="78"/>
        <end position="100"/>
    </location>
</feature>
<evidence type="ECO:0000256" key="5">
    <source>
        <dbReference type="ARBA" id="ARBA00022989"/>
    </source>
</evidence>
<evidence type="ECO:0000256" key="6">
    <source>
        <dbReference type="ARBA" id="ARBA00023136"/>
    </source>
</evidence>
<dbReference type="Proteomes" id="UP000029409">
    <property type="component" value="Chromosome"/>
</dbReference>
<keyword evidence="2 7" id="KW-0813">Transport</keyword>
<evidence type="ECO:0000313" key="9">
    <source>
        <dbReference type="EMBL" id="AIQ11887.1"/>
    </source>
</evidence>
<dbReference type="SUPFAM" id="SSF161098">
    <property type="entry name" value="MetI-like"/>
    <property type="match status" value="1"/>
</dbReference>
<dbReference type="PANTHER" id="PTHR32243:SF34">
    <property type="entry name" value="GALACTOOLIGOSACCHARIDES TRANSPORT SYSTEM PERMEASE PROTEIN GANQ"/>
    <property type="match status" value="1"/>
</dbReference>
<evidence type="ECO:0000313" key="10">
    <source>
        <dbReference type="Proteomes" id="UP000029409"/>
    </source>
</evidence>
<comment type="similarity">
    <text evidence="7">Belongs to the binding-protein-dependent transport system permease family.</text>
</comment>
<gene>
    <name evidence="9" type="ORF">PDUR_08035</name>
</gene>